<reference evidence="11" key="1">
    <citation type="submission" date="2025-08" db="UniProtKB">
        <authorList>
            <consortium name="RefSeq"/>
        </authorList>
    </citation>
    <scope>IDENTIFICATION</scope>
    <source>
        <tissue evidence="11">Whole body</tissue>
    </source>
</reference>
<evidence type="ECO:0000256" key="6">
    <source>
        <dbReference type="ARBA" id="ARBA00022786"/>
    </source>
</evidence>
<keyword evidence="10" id="KW-1185">Reference proteome</keyword>
<dbReference type="GO" id="GO:0008270">
    <property type="term" value="F:zinc ion binding"/>
    <property type="evidence" value="ECO:0007669"/>
    <property type="project" value="UniProtKB-KW"/>
</dbReference>
<gene>
    <name evidence="11" type="primary">LOC112452972</name>
</gene>
<evidence type="ECO:0000313" key="11">
    <source>
        <dbReference type="RefSeq" id="XP_024869225.1"/>
    </source>
</evidence>
<comment type="subcellular location">
    <subcellularLocation>
        <location evidence="1">Nucleus</location>
    </subcellularLocation>
</comment>
<dbReference type="Gene3D" id="3.30.40.10">
    <property type="entry name" value="Zinc/RING finger domain, C3HC4 (zinc finger)"/>
    <property type="match status" value="1"/>
</dbReference>
<dbReference type="InterPro" id="IPR013083">
    <property type="entry name" value="Znf_RING/FYVE/PHD"/>
</dbReference>
<dbReference type="PANTHER" id="PTHR12420:SF42">
    <property type="entry name" value="G2_M PHASE-SPECIFIC E3 UBIQUITIN-PROTEIN LIGASE"/>
    <property type="match status" value="1"/>
</dbReference>
<evidence type="ECO:0000313" key="10">
    <source>
        <dbReference type="Proteomes" id="UP000504618"/>
    </source>
</evidence>
<dbReference type="OrthoDB" id="512616at2759"/>
<evidence type="ECO:0000256" key="4">
    <source>
        <dbReference type="ARBA" id="ARBA00022723"/>
    </source>
</evidence>
<dbReference type="InterPro" id="IPR051188">
    <property type="entry name" value="PHD-type_Zinc_Finger"/>
</dbReference>
<dbReference type="InterPro" id="IPR034732">
    <property type="entry name" value="EPHD"/>
</dbReference>
<evidence type="ECO:0000256" key="3">
    <source>
        <dbReference type="ARBA" id="ARBA00022679"/>
    </source>
</evidence>
<dbReference type="GeneID" id="112452972"/>
<dbReference type="GO" id="GO:0005634">
    <property type="term" value="C:nucleus"/>
    <property type="evidence" value="ECO:0007669"/>
    <property type="project" value="TreeGrafter"/>
</dbReference>
<dbReference type="PROSITE" id="PS51805">
    <property type="entry name" value="EPHD"/>
    <property type="match status" value="1"/>
</dbReference>
<dbReference type="Proteomes" id="UP000504618">
    <property type="component" value="Unplaced"/>
</dbReference>
<keyword evidence="7" id="KW-0862">Zinc</keyword>
<evidence type="ECO:0000256" key="8">
    <source>
        <dbReference type="SAM" id="MobiDB-lite"/>
    </source>
</evidence>
<evidence type="ECO:0000256" key="2">
    <source>
        <dbReference type="ARBA" id="ARBA00004906"/>
    </source>
</evidence>
<sequence>MSIPPLYKSFEDNQETNCIFCKSSTNDVVLYSNKYTKNGITIHNFCLLFASGLQQKNEANVEILGYLEEDVKRELKQASKLTCFYCKLRGASIGCCRRSCRKSFHYTCGLENSCLSQFCGKFDSFCHLHHDIERSTIHADNELCRLCEQSMGKFHSVTSIELPCCNSRWYHSQCLRDLVNKQNIPRCQACGDEDAFRQSMLLNGIYISERCSEDEIEQIASMTPSTSSHESSPASTSIIDNFA</sequence>
<feature type="compositionally biased region" description="Low complexity" evidence="8">
    <location>
        <begin position="220"/>
        <end position="237"/>
    </location>
</feature>
<dbReference type="InterPro" id="IPR042013">
    <property type="entry name" value="PHF7/G2E3_ePHD"/>
</dbReference>
<dbReference type="CDD" id="cd15669">
    <property type="entry name" value="ePHD_PHF7_G2E3_like"/>
    <property type="match status" value="1"/>
</dbReference>
<keyword evidence="6" id="KW-0833">Ubl conjugation pathway</keyword>
<feature type="non-terminal residue" evidence="11">
    <location>
        <position position="243"/>
    </location>
</feature>
<proteinExistence type="predicted"/>
<organism evidence="10 11">
    <name type="scientific">Temnothorax curvispinosus</name>
    <dbReference type="NCBI Taxonomy" id="300111"/>
    <lineage>
        <taxon>Eukaryota</taxon>
        <taxon>Metazoa</taxon>
        <taxon>Ecdysozoa</taxon>
        <taxon>Arthropoda</taxon>
        <taxon>Hexapoda</taxon>
        <taxon>Insecta</taxon>
        <taxon>Pterygota</taxon>
        <taxon>Neoptera</taxon>
        <taxon>Endopterygota</taxon>
        <taxon>Hymenoptera</taxon>
        <taxon>Apocrita</taxon>
        <taxon>Aculeata</taxon>
        <taxon>Formicoidea</taxon>
        <taxon>Formicidae</taxon>
        <taxon>Myrmicinae</taxon>
        <taxon>Temnothorax</taxon>
    </lineage>
</organism>
<evidence type="ECO:0000256" key="7">
    <source>
        <dbReference type="ARBA" id="ARBA00022833"/>
    </source>
</evidence>
<dbReference type="PANTHER" id="PTHR12420">
    <property type="entry name" value="PHD FINGER PROTEIN"/>
    <property type="match status" value="1"/>
</dbReference>
<evidence type="ECO:0000259" key="9">
    <source>
        <dbReference type="PROSITE" id="PS51805"/>
    </source>
</evidence>
<keyword evidence="3" id="KW-0808">Transferase</keyword>
<keyword evidence="5" id="KW-0863">Zinc-finger</keyword>
<name>A0A6J1PIZ7_9HYME</name>
<keyword evidence="4" id="KW-0479">Metal-binding</keyword>
<dbReference type="Pfam" id="PF13771">
    <property type="entry name" value="zf-HC5HC2H"/>
    <property type="match status" value="1"/>
</dbReference>
<feature type="domain" description="PHD-type" evidence="9">
    <location>
        <begin position="15"/>
        <end position="130"/>
    </location>
</feature>
<feature type="region of interest" description="Disordered" evidence="8">
    <location>
        <begin position="220"/>
        <end position="243"/>
    </location>
</feature>
<evidence type="ECO:0000256" key="5">
    <source>
        <dbReference type="ARBA" id="ARBA00022771"/>
    </source>
</evidence>
<accession>A0A6J1PIZ7</accession>
<protein>
    <submittedName>
        <fullName evidence="11">G2/M phase-specific E3 ubiquitin-protein ligase-like</fullName>
    </submittedName>
</protein>
<dbReference type="RefSeq" id="XP_024869225.1">
    <property type="nucleotide sequence ID" value="XM_025013457.1"/>
</dbReference>
<dbReference type="AlphaFoldDB" id="A0A6J1PIZ7"/>
<evidence type="ECO:0000256" key="1">
    <source>
        <dbReference type="ARBA" id="ARBA00004123"/>
    </source>
</evidence>
<comment type="pathway">
    <text evidence="2">Protein modification; protein ubiquitination.</text>
</comment>